<accession>A0A8J3XF50</accession>
<dbReference type="InterPro" id="IPR013446">
    <property type="entry name" value="G1P_cyt_trans-like"/>
</dbReference>
<evidence type="ECO:0000313" key="3">
    <source>
        <dbReference type="Proteomes" id="UP000622547"/>
    </source>
</evidence>
<name>A0A8J3XF50_9ACTN</name>
<proteinExistence type="predicted"/>
<gene>
    <name evidence="2" type="primary">rfbF</name>
    <name evidence="2" type="ORF">Pph01_28840</name>
</gene>
<keyword evidence="2" id="KW-0808">Transferase</keyword>
<comment type="caution">
    <text evidence="2">The sequence shown here is derived from an EMBL/GenBank/DDBJ whole genome shotgun (WGS) entry which is preliminary data.</text>
</comment>
<dbReference type="InterPro" id="IPR029044">
    <property type="entry name" value="Nucleotide-diphossugar_trans"/>
</dbReference>
<dbReference type="PANTHER" id="PTHR47183">
    <property type="entry name" value="GLUCOSE-1-PHOSPHATE CYTIDYLYLTRANSFERASE-RELATED"/>
    <property type="match status" value="1"/>
</dbReference>
<sequence length="259" mass="29219">MKVVLFCGGYGTRMRSGTPGDVPKPMQLVGPRPLIWHVMRYYAHFGHTEFILCLGYGAHHIKDFFLNYQETTSNDFVLRGGQVELLSTDISDWSISFVQTGIDSPIGERLRRVREHLDGEEMFLANYADVLTDAPLPEIIDRFAASDAGASMMVVPPAETFHCIEVEDGWSVTDVTPVSKMPLWVNGGYFVLRQDVFDHIPENGDLVGDGCVGLAKQGRMLAYPYRGYWRPTDTVKERVALDEAYSRGEHPWALWERDA</sequence>
<dbReference type="InterPro" id="IPR005835">
    <property type="entry name" value="NTP_transferase_dom"/>
</dbReference>
<dbReference type="PANTHER" id="PTHR47183:SF3">
    <property type="entry name" value="TRANSFERASE"/>
    <property type="match status" value="1"/>
</dbReference>
<keyword evidence="2" id="KW-0548">Nucleotidyltransferase</keyword>
<dbReference type="Gene3D" id="3.90.550.10">
    <property type="entry name" value="Spore Coat Polysaccharide Biosynthesis Protein SpsA, Chain A"/>
    <property type="match status" value="1"/>
</dbReference>
<dbReference type="RefSeq" id="WP_204073564.1">
    <property type="nucleotide sequence ID" value="NZ_BAABHI010000013.1"/>
</dbReference>
<reference evidence="2 3" key="1">
    <citation type="submission" date="2021-01" db="EMBL/GenBank/DDBJ databases">
        <title>Whole genome shotgun sequence of Planotetraspora phitsanulokensis NBRC 104273.</title>
        <authorList>
            <person name="Komaki H."/>
            <person name="Tamura T."/>
        </authorList>
    </citation>
    <scope>NUCLEOTIDE SEQUENCE [LARGE SCALE GENOMIC DNA]</scope>
    <source>
        <strain evidence="2 3">NBRC 104273</strain>
    </source>
</reference>
<feature type="domain" description="Nucleotidyl transferase" evidence="1">
    <location>
        <begin position="3"/>
        <end position="230"/>
    </location>
</feature>
<dbReference type="Pfam" id="PF00483">
    <property type="entry name" value="NTP_transferase"/>
    <property type="match status" value="1"/>
</dbReference>
<organism evidence="2 3">
    <name type="scientific">Planotetraspora phitsanulokensis</name>
    <dbReference type="NCBI Taxonomy" id="575192"/>
    <lineage>
        <taxon>Bacteria</taxon>
        <taxon>Bacillati</taxon>
        <taxon>Actinomycetota</taxon>
        <taxon>Actinomycetes</taxon>
        <taxon>Streptosporangiales</taxon>
        <taxon>Streptosporangiaceae</taxon>
        <taxon>Planotetraspora</taxon>
    </lineage>
</organism>
<evidence type="ECO:0000259" key="1">
    <source>
        <dbReference type="Pfam" id="PF00483"/>
    </source>
</evidence>
<keyword evidence="3" id="KW-1185">Reference proteome</keyword>
<dbReference type="SUPFAM" id="SSF53448">
    <property type="entry name" value="Nucleotide-diphospho-sugar transferases"/>
    <property type="match status" value="1"/>
</dbReference>
<protein>
    <submittedName>
        <fullName evidence="2">Glucose-1-phosphate cytidylyltransferase</fullName>
    </submittedName>
</protein>
<dbReference type="Proteomes" id="UP000622547">
    <property type="component" value="Unassembled WGS sequence"/>
</dbReference>
<dbReference type="EMBL" id="BOOP01000011">
    <property type="protein sequence ID" value="GII37881.1"/>
    <property type="molecule type" value="Genomic_DNA"/>
</dbReference>
<dbReference type="GO" id="GO:0047343">
    <property type="term" value="F:glucose-1-phosphate cytidylyltransferase activity"/>
    <property type="evidence" value="ECO:0007669"/>
    <property type="project" value="InterPro"/>
</dbReference>
<dbReference type="AlphaFoldDB" id="A0A8J3XF50"/>
<evidence type="ECO:0000313" key="2">
    <source>
        <dbReference type="EMBL" id="GII37881.1"/>
    </source>
</evidence>